<evidence type="ECO:0000256" key="1">
    <source>
        <dbReference type="SAM" id="MobiDB-lite"/>
    </source>
</evidence>
<feature type="compositionally biased region" description="Polar residues" evidence="1">
    <location>
        <begin position="88"/>
        <end position="99"/>
    </location>
</feature>
<name>A0A5S9QF95_MYCVN</name>
<feature type="region of interest" description="Disordered" evidence="1">
    <location>
        <begin position="1"/>
        <end position="20"/>
    </location>
</feature>
<gene>
    <name evidence="2" type="ORF">AELLOGFF_03922</name>
</gene>
<sequence>MKTFWGGPGGWTDSQSPDGTVIWTAPDGRTYTTKPGSRLFFPSCDLTTANLPPPGTGPPAHPARTAMMPRRRRTRAADEATRIKAERAQNNPVRQSSPR</sequence>
<reference evidence="2 3" key="1">
    <citation type="submission" date="2019-11" db="EMBL/GenBank/DDBJ databases">
        <authorList>
            <person name="Holert J."/>
        </authorList>
    </citation>
    <scope>NUCLEOTIDE SEQUENCE [LARGE SCALE GENOMIC DNA]</scope>
    <source>
        <strain evidence="2">BC8_1</strain>
    </source>
</reference>
<accession>A0A5S9QF95</accession>
<dbReference type="EMBL" id="CACSIP010000015">
    <property type="protein sequence ID" value="CAA0117191.1"/>
    <property type="molecule type" value="Genomic_DNA"/>
</dbReference>
<evidence type="ECO:0000313" key="3">
    <source>
        <dbReference type="Proteomes" id="UP000430146"/>
    </source>
</evidence>
<dbReference type="AlphaFoldDB" id="A0A5S9QF95"/>
<feature type="region of interest" description="Disordered" evidence="1">
    <location>
        <begin position="49"/>
        <end position="99"/>
    </location>
</feature>
<proteinExistence type="predicted"/>
<evidence type="ECO:0000313" key="2">
    <source>
        <dbReference type="EMBL" id="CAA0117191.1"/>
    </source>
</evidence>
<protein>
    <submittedName>
        <fullName evidence="2">Uncharacterized protein</fullName>
    </submittedName>
</protein>
<dbReference type="Proteomes" id="UP000430146">
    <property type="component" value="Unassembled WGS sequence"/>
</dbReference>
<organism evidence="2 3">
    <name type="scientific">Mycolicibacterium vanbaalenii</name>
    <name type="common">Mycobacterium vanbaalenii</name>
    <dbReference type="NCBI Taxonomy" id="110539"/>
    <lineage>
        <taxon>Bacteria</taxon>
        <taxon>Bacillati</taxon>
        <taxon>Actinomycetota</taxon>
        <taxon>Actinomycetes</taxon>
        <taxon>Mycobacteriales</taxon>
        <taxon>Mycobacteriaceae</taxon>
        <taxon>Mycolicibacterium</taxon>
    </lineage>
</organism>
<keyword evidence="3" id="KW-1185">Reference proteome</keyword>
<feature type="compositionally biased region" description="Basic and acidic residues" evidence="1">
    <location>
        <begin position="75"/>
        <end position="87"/>
    </location>
</feature>
<feature type="compositionally biased region" description="Gly residues" evidence="1">
    <location>
        <begin position="1"/>
        <end position="10"/>
    </location>
</feature>
<feature type="compositionally biased region" description="Pro residues" evidence="1">
    <location>
        <begin position="51"/>
        <end position="61"/>
    </location>
</feature>